<accession>A0A9E5DGE7</accession>
<dbReference type="EMBL" id="VHLL01000009">
    <property type="protein sequence ID" value="MCT8338171.1"/>
    <property type="molecule type" value="Genomic_DNA"/>
</dbReference>
<feature type="transmembrane region" description="Helical" evidence="1">
    <location>
        <begin position="51"/>
        <end position="78"/>
    </location>
</feature>
<keyword evidence="1" id="KW-0472">Membrane</keyword>
<gene>
    <name evidence="2" type="ORF">FKB36_11900</name>
</gene>
<keyword evidence="3" id="KW-1185">Reference proteome</keyword>
<feature type="transmembrane region" description="Helical" evidence="1">
    <location>
        <begin position="111"/>
        <end position="130"/>
    </location>
</feature>
<dbReference type="Proteomes" id="UP001065682">
    <property type="component" value="Unassembled WGS sequence"/>
</dbReference>
<evidence type="ECO:0000313" key="2">
    <source>
        <dbReference type="EMBL" id="MCT8338171.1"/>
    </source>
</evidence>
<comment type="caution">
    <text evidence="2">The sequence shown here is derived from an EMBL/GenBank/DDBJ whole genome shotgun (WGS) entry which is preliminary data.</text>
</comment>
<feature type="transmembrane region" description="Helical" evidence="1">
    <location>
        <begin position="136"/>
        <end position="157"/>
    </location>
</feature>
<evidence type="ECO:0000313" key="3">
    <source>
        <dbReference type="Proteomes" id="UP001065682"/>
    </source>
</evidence>
<dbReference type="RefSeq" id="WP_261598302.1">
    <property type="nucleotide sequence ID" value="NZ_VHLL01000009.1"/>
</dbReference>
<name>A0A9E5DGE7_9EURY</name>
<dbReference type="AlphaFoldDB" id="A0A9E5DGE7"/>
<evidence type="ECO:0000256" key="1">
    <source>
        <dbReference type="SAM" id="Phobius"/>
    </source>
</evidence>
<organism evidence="2 3">
    <name type="scientific">Methanoculleus formosensis</name>
    <dbReference type="NCBI Taxonomy" id="2590886"/>
    <lineage>
        <taxon>Archaea</taxon>
        <taxon>Methanobacteriati</taxon>
        <taxon>Methanobacteriota</taxon>
        <taxon>Stenosarchaea group</taxon>
        <taxon>Methanomicrobia</taxon>
        <taxon>Methanomicrobiales</taxon>
        <taxon>Methanomicrobiaceae</taxon>
        <taxon>Methanoculleus</taxon>
    </lineage>
</organism>
<keyword evidence="1" id="KW-1133">Transmembrane helix</keyword>
<reference evidence="2" key="1">
    <citation type="submission" date="2019-06" db="EMBL/GenBank/DDBJ databases">
        <title>Methanoculleus strain from Tamsui River, Taipei, Taiwan.</title>
        <authorList>
            <person name="You Y.-T."/>
            <person name="Chen S.-C."/>
            <person name="Lai S.-J."/>
            <person name="Lee Y.-C."/>
            <person name="Lai M.-C."/>
        </authorList>
    </citation>
    <scope>NUCLEOTIDE SEQUENCE</scope>
    <source>
        <strain evidence="2">Afa-1</strain>
    </source>
</reference>
<keyword evidence="1" id="KW-0812">Transmembrane</keyword>
<feature type="transmembrane region" description="Helical" evidence="1">
    <location>
        <begin position="21"/>
        <end position="45"/>
    </location>
</feature>
<proteinExistence type="predicted"/>
<protein>
    <submittedName>
        <fullName evidence="2">Uncharacterized protein</fullName>
    </submittedName>
</protein>
<sequence>MVNREQLLAESRQEIYDSIPKIAVGVAIAFLIWLFGVLIFLPLATMLGNPFLFGLIGLDSLISGIILVALVIIVLGIFGEVLDVAEATAGYAAAAYSRGETPDEKVERYRLAFRGIAYVLLAVVAFLFFLPFIAGIFPVLAGIVLVILVLWAIFVLFRTGRLFSGEIERWAAEFSRKVELERQDMALKEQQAQYREE</sequence>